<feature type="domain" description="N-acetyltransferase" evidence="1">
    <location>
        <begin position="12"/>
        <end position="169"/>
    </location>
</feature>
<name>A0A418WT68_9PROT</name>
<dbReference type="Proteomes" id="UP000284605">
    <property type="component" value="Unassembled WGS sequence"/>
</dbReference>
<dbReference type="PROSITE" id="PS51186">
    <property type="entry name" value="GNAT"/>
    <property type="match status" value="1"/>
</dbReference>
<keyword evidence="3" id="KW-1185">Reference proteome</keyword>
<keyword evidence="2" id="KW-0808">Transferase</keyword>
<dbReference type="SUPFAM" id="SSF55729">
    <property type="entry name" value="Acyl-CoA N-acyltransferases (Nat)"/>
    <property type="match status" value="1"/>
</dbReference>
<dbReference type="Pfam" id="PF13302">
    <property type="entry name" value="Acetyltransf_3"/>
    <property type="match status" value="1"/>
</dbReference>
<dbReference type="InterPro" id="IPR051531">
    <property type="entry name" value="N-acetyltransferase"/>
</dbReference>
<dbReference type="GO" id="GO:0016747">
    <property type="term" value="F:acyltransferase activity, transferring groups other than amino-acyl groups"/>
    <property type="evidence" value="ECO:0007669"/>
    <property type="project" value="InterPro"/>
</dbReference>
<dbReference type="AlphaFoldDB" id="A0A418WT68"/>
<protein>
    <submittedName>
        <fullName evidence="2">N-acetyltransferase</fullName>
    </submittedName>
</protein>
<dbReference type="EMBL" id="QYUK01000008">
    <property type="protein sequence ID" value="RJF94440.1"/>
    <property type="molecule type" value="Genomic_DNA"/>
</dbReference>
<dbReference type="PANTHER" id="PTHR43792:SF1">
    <property type="entry name" value="N-ACETYLTRANSFERASE DOMAIN-CONTAINING PROTEIN"/>
    <property type="match status" value="1"/>
</dbReference>
<dbReference type="OrthoDB" id="6293260at2"/>
<dbReference type="Gene3D" id="3.40.630.30">
    <property type="match status" value="1"/>
</dbReference>
<accession>A0A418WT68</accession>
<evidence type="ECO:0000259" key="1">
    <source>
        <dbReference type="PROSITE" id="PS51186"/>
    </source>
</evidence>
<proteinExistence type="predicted"/>
<dbReference type="PANTHER" id="PTHR43792">
    <property type="entry name" value="GNAT FAMILY, PUTATIVE (AFU_ORTHOLOGUE AFUA_3G00765)-RELATED-RELATED"/>
    <property type="match status" value="1"/>
</dbReference>
<evidence type="ECO:0000313" key="3">
    <source>
        <dbReference type="Proteomes" id="UP000284605"/>
    </source>
</evidence>
<reference evidence="2 3" key="1">
    <citation type="submission" date="2018-09" db="EMBL/GenBank/DDBJ databases">
        <authorList>
            <person name="Zhu H."/>
        </authorList>
    </citation>
    <scope>NUCLEOTIDE SEQUENCE [LARGE SCALE GENOMIC DNA]</scope>
    <source>
        <strain evidence="2 3">K1W22B-8</strain>
    </source>
</reference>
<dbReference type="InterPro" id="IPR000182">
    <property type="entry name" value="GNAT_dom"/>
</dbReference>
<evidence type="ECO:0000313" key="2">
    <source>
        <dbReference type="EMBL" id="RJF94440.1"/>
    </source>
</evidence>
<dbReference type="RefSeq" id="WP_119775481.1">
    <property type="nucleotide sequence ID" value="NZ_QYUK01000008.1"/>
</dbReference>
<organism evidence="2 3">
    <name type="scientific">Oleomonas cavernae</name>
    <dbReference type="NCBI Taxonomy" id="2320859"/>
    <lineage>
        <taxon>Bacteria</taxon>
        <taxon>Pseudomonadati</taxon>
        <taxon>Pseudomonadota</taxon>
        <taxon>Alphaproteobacteria</taxon>
        <taxon>Acetobacterales</taxon>
        <taxon>Acetobacteraceae</taxon>
        <taxon>Oleomonas</taxon>
    </lineage>
</organism>
<sequence length="169" mass="19123">MSALPRFETKRLLLRQRTLDDLEASIAMDQDPLVVQYVAVPWSDPQSHRAFVLDRTTRAYPTGLGYWSVFPREDPDTFIGWVLLIPNKAVGPEIEIGWRFVRSSWGKGYASEAARPILDYGLQILGLPEIVAEIDARNHASIGVARNIGMRFTGWYMLNGIRGERYVAS</sequence>
<dbReference type="InterPro" id="IPR016181">
    <property type="entry name" value="Acyl_CoA_acyltransferase"/>
</dbReference>
<comment type="caution">
    <text evidence="2">The sequence shown here is derived from an EMBL/GenBank/DDBJ whole genome shotgun (WGS) entry which is preliminary data.</text>
</comment>
<gene>
    <name evidence="2" type="ORF">D3874_00940</name>
</gene>